<feature type="domain" description="Mannosylglycerate hydrolase MGH1-like glycoside hydrolase" evidence="1">
    <location>
        <begin position="77"/>
        <end position="233"/>
    </location>
</feature>
<accession>K1SS82</accession>
<feature type="non-terminal residue" evidence="2">
    <location>
        <position position="1"/>
    </location>
</feature>
<dbReference type="Gene3D" id="1.50.10.10">
    <property type="match status" value="1"/>
</dbReference>
<dbReference type="GO" id="GO:0005975">
    <property type="term" value="P:carbohydrate metabolic process"/>
    <property type="evidence" value="ECO:0007669"/>
    <property type="project" value="InterPro"/>
</dbReference>
<gene>
    <name evidence="2" type="ORF">OBE_07438</name>
</gene>
<evidence type="ECO:0000259" key="1">
    <source>
        <dbReference type="Pfam" id="PF22422"/>
    </source>
</evidence>
<dbReference type="InterPro" id="IPR008928">
    <property type="entry name" value="6-hairpin_glycosidase_sf"/>
</dbReference>
<dbReference type="InterPro" id="IPR054491">
    <property type="entry name" value="MGH1-like_GH"/>
</dbReference>
<dbReference type="SUPFAM" id="SSF48208">
    <property type="entry name" value="Six-hairpin glycosidases"/>
    <property type="match status" value="1"/>
</dbReference>
<dbReference type="AlphaFoldDB" id="K1SS82"/>
<dbReference type="InterPro" id="IPR012341">
    <property type="entry name" value="6hp_glycosidase-like_sf"/>
</dbReference>
<comment type="caution">
    <text evidence="2">The sequence shown here is derived from an EMBL/GenBank/DDBJ whole genome shotgun (WGS) entry which is preliminary data.</text>
</comment>
<protein>
    <submittedName>
        <fullName evidence="2">Cell wall surface anchor family protein</fullName>
    </submittedName>
</protein>
<dbReference type="Pfam" id="PF22422">
    <property type="entry name" value="MGH1-like_GH"/>
    <property type="match status" value="1"/>
</dbReference>
<name>K1SS82_9ZZZZ</name>
<evidence type="ECO:0000313" key="2">
    <source>
        <dbReference type="EMBL" id="EKC63492.1"/>
    </source>
</evidence>
<proteinExistence type="predicted"/>
<sequence length="234" mass="26665">LQKTSDKSELYDYYDRAKMFYDFLAGKINGSTTAKFKSGLTTTFEYFYNCSGMDDLPPQVLMYKNNLQLKTAPCISSSQVIRTAKLLSVIAEHLGKTEDVEAYSEDIKRISNGLQKYAWDDEVGYYSYVIHDENGEAKEQLRSDSGENMNKTMDGIYPLIAGITTDEQTSRILSHLESEDEMMSKVGISAVNMKAGYYATNGYWNGNVWFSHQWFVWKTMLDIGEADFAYKIAK</sequence>
<reference evidence="2" key="1">
    <citation type="journal article" date="2013" name="Environ. Microbiol.">
        <title>Microbiota from the distal guts of lean and obese adolescents exhibit partial functional redundancy besides clear differences in community structure.</title>
        <authorList>
            <person name="Ferrer M."/>
            <person name="Ruiz A."/>
            <person name="Lanza F."/>
            <person name="Haange S.B."/>
            <person name="Oberbach A."/>
            <person name="Till H."/>
            <person name="Bargiela R."/>
            <person name="Campoy C."/>
            <person name="Segura M.T."/>
            <person name="Richter M."/>
            <person name="von Bergen M."/>
            <person name="Seifert J."/>
            <person name="Suarez A."/>
        </authorList>
    </citation>
    <scope>NUCLEOTIDE SEQUENCE</scope>
</reference>
<organism evidence="2">
    <name type="scientific">human gut metagenome</name>
    <dbReference type="NCBI Taxonomy" id="408170"/>
    <lineage>
        <taxon>unclassified sequences</taxon>
        <taxon>metagenomes</taxon>
        <taxon>organismal metagenomes</taxon>
    </lineage>
</organism>
<feature type="non-terminal residue" evidence="2">
    <location>
        <position position="234"/>
    </location>
</feature>
<dbReference type="EMBL" id="AJWZ01005111">
    <property type="protein sequence ID" value="EKC63492.1"/>
    <property type="molecule type" value="Genomic_DNA"/>
</dbReference>